<dbReference type="GO" id="GO:1990904">
    <property type="term" value="C:ribonucleoprotein complex"/>
    <property type="evidence" value="ECO:0007669"/>
    <property type="project" value="UniProtKB-KW"/>
</dbReference>
<dbReference type="PRINTS" id="PR01250">
    <property type="entry name" value="RIBOSOMALL34"/>
</dbReference>
<proteinExistence type="inferred from homology"/>
<dbReference type="InterPro" id="IPR008195">
    <property type="entry name" value="Ribosomal_eL34"/>
</dbReference>
<organism evidence="6 7">
    <name type="scientific">Cichlidogyrus casuarinus</name>
    <dbReference type="NCBI Taxonomy" id="1844966"/>
    <lineage>
        <taxon>Eukaryota</taxon>
        <taxon>Metazoa</taxon>
        <taxon>Spiralia</taxon>
        <taxon>Lophotrochozoa</taxon>
        <taxon>Platyhelminthes</taxon>
        <taxon>Monogenea</taxon>
        <taxon>Monopisthocotylea</taxon>
        <taxon>Dactylogyridea</taxon>
        <taxon>Ancyrocephalidae</taxon>
        <taxon>Cichlidogyrus</taxon>
    </lineage>
</organism>
<dbReference type="AlphaFoldDB" id="A0ABD2QH15"/>
<keyword evidence="2" id="KW-0689">Ribosomal protein</keyword>
<evidence type="ECO:0000256" key="2">
    <source>
        <dbReference type="ARBA" id="ARBA00022980"/>
    </source>
</evidence>
<dbReference type="EMBL" id="JBJKFK010000198">
    <property type="protein sequence ID" value="KAL3318835.1"/>
    <property type="molecule type" value="Genomic_DNA"/>
</dbReference>
<dbReference type="Proteomes" id="UP001626550">
    <property type="component" value="Unassembled WGS sequence"/>
</dbReference>
<evidence type="ECO:0000256" key="5">
    <source>
        <dbReference type="ARBA" id="ARBA00035333"/>
    </source>
</evidence>
<evidence type="ECO:0000313" key="6">
    <source>
        <dbReference type="EMBL" id="KAL3318835.1"/>
    </source>
</evidence>
<evidence type="ECO:0000256" key="1">
    <source>
        <dbReference type="ARBA" id="ARBA00009875"/>
    </source>
</evidence>
<gene>
    <name evidence="6" type="primary">B4GALT3_1</name>
    <name evidence="6" type="ORF">Ciccas_002507</name>
</gene>
<reference evidence="6 7" key="1">
    <citation type="submission" date="2024-11" db="EMBL/GenBank/DDBJ databases">
        <title>Adaptive evolution of stress response genes in parasites aligns with host niche diversity.</title>
        <authorList>
            <person name="Hahn C."/>
            <person name="Resl P."/>
        </authorList>
    </citation>
    <scope>NUCLEOTIDE SEQUENCE [LARGE SCALE GENOMIC DNA]</scope>
    <source>
        <strain evidence="6">EGGRZ-B1_66</strain>
        <tissue evidence="6">Body</tissue>
    </source>
</reference>
<comment type="similarity">
    <text evidence="1">Belongs to the eukaryotic ribosomal protein eL34 family.</text>
</comment>
<evidence type="ECO:0000256" key="4">
    <source>
        <dbReference type="ARBA" id="ARBA00035227"/>
    </source>
</evidence>
<comment type="caution">
    <text evidence="6">The sequence shown here is derived from an EMBL/GenBank/DDBJ whole genome shotgun (WGS) entry which is preliminary data.</text>
</comment>
<evidence type="ECO:0000313" key="7">
    <source>
        <dbReference type="Proteomes" id="UP001626550"/>
    </source>
</evidence>
<dbReference type="InterPro" id="IPR038562">
    <property type="entry name" value="Ribosomal_eL34_C_sf"/>
</dbReference>
<protein>
    <recommendedName>
        <fullName evidence="4">Large ribosomal subunit protein eL34</fullName>
    </recommendedName>
    <alternativeName>
        <fullName evidence="5">60S ribosomal protein L34</fullName>
    </alternativeName>
</protein>
<evidence type="ECO:0000256" key="3">
    <source>
        <dbReference type="ARBA" id="ARBA00023274"/>
    </source>
</evidence>
<keyword evidence="3" id="KW-0687">Ribonucleoprotein</keyword>
<name>A0ABD2QH15_9PLAT</name>
<accession>A0ABD2QH15</accession>
<dbReference type="GO" id="GO:0005840">
    <property type="term" value="C:ribosome"/>
    <property type="evidence" value="ECO:0007669"/>
    <property type="project" value="UniProtKB-KW"/>
</dbReference>
<dbReference type="PANTHER" id="PTHR10759">
    <property type="entry name" value="60S RIBOSOMAL PROTEIN L34"/>
    <property type="match status" value="1"/>
</dbReference>
<dbReference type="Pfam" id="PF01199">
    <property type="entry name" value="Ribosomal_L34e"/>
    <property type="match status" value="1"/>
</dbReference>
<dbReference type="Gene3D" id="6.20.340.10">
    <property type="match status" value="1"/>
</dbReference>
<keyword evidence="7" id="KW-1185">Reference proteome</keyword>
<sequence>MNTRFEQSITTYNDGPTTIIWMEQHRSVVFGQDIVFSSWDRVKTPGGKLVYIYQKKLGTLPKCGDCKKPLNGITPSRPCERTRMNKNSKTVSRTYGGARCHKCVRDRIIRAFMMEEEKVIKRIAKKQAK</sequence>